<sequence>MLNNLTIKTRLIFLMGFLSVQLIIGAVIGLVSLGNSNDSMRSIYDDRLVPLGQLDRIIRLLNVNQLNVTKAIVSFPQDTNRYVEETEKNMQEIGKAWDAYMATSLTPEEKKLAEAFAMERKQYLDQALKPAVAALKASDIQLATELMNGKMVQLFSPVRENVDALIRLQLQVAKQTYEESQRIYQIVFYACSIGMLLGLIMAFIAGIWIIRSILGPLESAIKVAGSVAAGDLTQQIKVESTNEIGRMMQALKDMNDGLLRIVAQVRTGTDTIATASSEIATGNLDLSSRTE</sequence>
<keyword evidence="7 10" id="KW-0472">Membrane</keyword>
<keyword evidence="5 10" id="KW-0812">Transmembrane</keyword>
<evidence type="ECO:0000256" key="6">
    <source>
        <dbReference type="ARBA" id="ARBA00022989"/>
    </source>
</evidence>
<dbReference type="Pfam" id="PF00672">
    <property type="entry name" value="HAMP"/>
    <property type="match status" value="1"/>
</dbReference>
<dbReference type="InterPro" id="IPR003660">
    <property type="entry name" value="HAMP_dom"/>
</dbReference>
<evidence type="ECO:0000256" key="3">
    <source>
        <dbReference type="ARBA" id="ARBA00022481"/>
    </source>
</evidence>
<feature type="transmembrane region" description="Helical" evidence="10">
    <location>
        <begin position="12"/>
        <end position="33"/>
    </location>
</feature>
<dbReference type="CDD" id="cd06225">
    <property type="entry name" value="HAMP"/>
    <property type="match status" value="1"/>
</dbReference>
<dbReference type="CDD" id="cd19411">
    <property type="entry name" value="MCP2201-like_sensor"/>
    <property type="match status" value="1"/>
</dbReference>
<keyword evidence="13" id="KW-1185">Reference proteome</keyword>
<comment type="caution">
    <text evidence="12">The sequence shown here is derived from an EMBL/GenBank/DDBJ whole genome shotgun (WGS) entry which is preliminary data.</text>
</comment>
<keyword evidence="8" id="KW-0807">Transducer</keyword>
<feature type="transmembrane region" description="Helical" evidence="10">
    <location>
        <begin position="186"/>
        <end position="210"/>
    </location>
</feature>
<dbReference type="SUPFAM" id="SSF158472">
    <property type="entry name" value="HAMP domain-like"/>
    <property type="match status" value="1"/>
</dbReference>
<evidence type="ECO:0000256" key="8">
    <source>
        <dbReference type="ARBA" id="ARBA00023224"/>
    </source>
</evidence>
<evidence type="ECO:0000256" key="4">
    <source>
        <dbReference type="ARBA" id="ARBA00022500"/>
    </source>
</evidence>
<dbReference type="Pfam" id="PF02203">
    <property type="entry name" value="TarH"/>
    <property type="match status" value="1"/>
</dbReference>
<keyword evidence="6 10" id="KW-1133">Transmembrane helix</keyword>
<feature type="non-terminal residue" evidence="12">
    <location>
        <position position="291"/>
    </location>
</feature>
<dbReference type="InterPro" id="IPR047347">
    <property type="entry name" value="YvaQ-like_sensor"/>
</dbReference>
<evidence type="ECO:0000256" key="10">
    <source>
        <dbReference type="SAM" id="Phobius"/>
    </source>
</evidence>
<feature type="domain" description="HAMP" evidence="11">
    <location>
        <begin position="211"/>
        <end position="263"/>
    </location>
</feature>
<evidence type="ECO:0000256" key="9">
    <source>
        <dbReference type="ARBA" id="ARBA00029447"/>
    </source>
</evidence>
<comment type="subcellular location">
    <subcellularLocation>
        <location evidence="1">Cell membrane</location>
    </subcellularLocation>
</comment>
<evidence type="ECO:0000313" key="12">
    <source>
        <dbReference type="EMBL" id="MDQ9172463.1"/>
    </source>
</evidence>
<dbReference type="EMBL" id="JAUYVH010000029">
    <property type="protein sequence ID" value="MDQ9172463.1"/>
    <property type="molecule type" value="Genomic_DNA"/>
</dbReference>
<name>A0ABU1BVZ1_9BURK</name>
<dbReference type="SMART" id="SM00304">
    <property type="entry name" value="HAMP"/>
    <property type="match status" value="1"/>
</dbReference>
<dbReference type="Proteomes" id="UP001225596">
    <property type="component" value="Unassembled WGS sequence"/>
</dbReference>
<evidence type="ECO:0000256" key="7">
    <source>
        <dbReference type="ARBA" id="ARBA00023136"/>
    </source>
</evidence>
<dbReference type="InterPro" id="IPR003122">
    <property type="entry name" value="Tar_rcpt_lig-bd"/>
</dbReference>
<comment type="similarity">
    <text evidence="9">Belongs to the methyl-accepting chemotaxis (MCP) protein family.</text>
</comment>
<evidence type="ECO:0000256" key="1">
    <source>
        <dbReference type="ARBA" id="ARBA00004236"/>
    </source>
</evidence>
<evidence type="ECO:0000259" key="11">
    <source>
        <dbReference type="PROSITE" id="PS50885"/>
    </source>
</evidence>
<proteinExistence type="inferred from homology"/>
<dbReference type="RefSeq" id="WP_338438529.1">
    <property type="nucleotide sequence ID" value="NZ_JAUYVH010000029.1"/>
</dbReference>
<keyword evidence="3" id="KW-0488">Methylation</keyword>
<dbReference type="PANTHER" id="PTHR43531">
    <property type="entry name" value="PROTEIN ICFG"/>
    <property type="match status" value="1"/>
</dbReference>
<evidence type="ECO:0000256" key="5">
    <source>
        <dbReference type="ARBA" id="ARBA00022692"/>
    </source>
</evidence>
<reference evidence="12 13" key="1">
    <citation type="submission" date="2023-08" db="EMBL/GenBank/DDBJ databases">
        <title>Oxalobacteraceae gen .nov., isolated from river sludge outside the plant.</title>
        <authorList>
            <person name="Zhao S.Y."/>
        </authorList>
    </citation>
    <scope>NUCLEOTIDE SEQUENCE [LARGE SCALE GENOMIC DNA]</scope>
    <source>
        <strain evidence="12 13">R-40</strain>
    </source>
</reference>
<gene>
    <name evidence="12" type="ORF">Q8A64_18840</name>
</gene>
<keyword evidence="4" id="KW-0145">Chemotaxis</keyword>
<dbReference type="PANTHER" id="PTHR43531:SF11">
    <property type="entry name" value="METHYL-ACCEPTING CHEMOTAXIS PROTEIN 3"/>
    <property type="match status" value="1"/>
</dbReference>
<dbReference type="InterPro" id="IPR051310">
    <property type="entry name" value="MCP_chemotaxis"/>
</dbReference>
<protein>
    <submittedName>
        <fullName evidence="12">Methyl-accepting chemotaxis protein</fullName>
    </submittedName>
</protein>
<dbReference type="Gene3D" id="6.10.340.10">
    <property type="match status" value="1"/>
</dbReference>
<organism evidence="12 13">
    <name type="scientific">Keguizhuia sedimenti</name>
    <dbReference type="NCBI Taxonomy" id="3064264"/>
    <lineage>
        <taxon>Bacteria</taxon>
        <taxon>Pseudomonadati</taxon>
        <taxon>Pseudomonadota</taxon>
        <taxon>Betaproteobacteria</taxon>
        <taxon>Burkholderiales</taxon>
        <taxon>Oxalobacteraceae</taxon>
        <taxon>Keguizhuia</taxon>
    </lineage>
</organism>
<evidence type="ECO:0000313" key="13">
    <source>
        <dbReference type="Proteomes" id="UP001225596"/>
    </source>
</evidence>
<accession>A0ABU1BVZ1</accession>
<dbReference type="PROSITE" id="PS50885">
    <property type="entry name" value="HAMP"/>
    <property type="match status" value="1"/>
</dbReference>
<evidence type="ECO:0000256" key="2">
    <source>
        <dbReference type="ARBA" id="ARBA00022475"/>
    </source>
</evidence>
<keyword evidence="2" id="KW-1003">Cell membrane</keyword>